<evidence type="ECO:0000256" key="6">
    <source>
        <dbReference type="ARBA" id="ARBA00023004"/>
    </source>
</evidence>
<dbReference type="Gene3D" id="3.10.20.600">
    <property type="match status" value="1"/>
</dbReference>
<dbReference type="InterPro" id="IPR037225">
    <property type="entry name" value="Nuo51_FMN-bd_sf"/>
</dbReference>
<feature type="binding site" evidence="8">
    <location>
        <position position="372"/>
    </location>
    <ligand>
        <name>[4Fe-4S] cluster</name>
        <dbReference type="ChEBI" id="CHEBI:49883"/>
        <label>1</label>
    </ligand>
</feature>
<comment type="cofactor">
    <cofactor evidence="8">
        <name>[4Fe-4S] cluster</name>
        <dbReference type="ChEBI" id="CHEBI:49883"/>
    </cofactor>
    <text evidence="8">Binds 2 [4Fe-4S] clusters per subunit.</text>
</comment>
<feature type="binding site" evidence="8">
    <location>
        <position position="411"/>
    </location>
    <ligand>
        <name>[4Fe-4S] cluster</name>
        <dbReference type="ChEBI" id="CHEBI:49883"/>
        <label>2</label>
    </ligand>
</feature>
<name>F7XPN0_METZD</name>
<evidence type="ECO:0000256" key="8">
    <source>
        <dbReference type="HAMAP-Rule" id="MF_00461"/>
    </source>
</evidence>
<accession>F7XPN0</accession>
<keyword evidence="8" id="KW-1278">Translocase</keyword>
<keyword evidence="11" id="KW-1185">Reference proteome</keyword>
<evidence type="ECO:0000259" key="9">
    <source>
        <dbReference type="PROSITE" id="PS51379"/>
    </source>
</evidence>
<keyword evidence="4 8" id="KW-0677">Repeat</keyword>
<feature type="binding site" evidence="8">
    <location>
        <position position="382"/>
    </location>
    <ligand>
        <name>[4Fe-4S] cluster</name>
        <dbReference type="ChEBI" id="CHEBI:49883"/>
        <label>2</label>
    </ligand>
</feature>
<dbReference type="InterPro" id="IPR011538">
    <property type="entry name" value="Nuo51_FMN-bd"/>
</dbReference>
<comment type="function">
    <text evidence="8">Part of a membrane-bound complex that couples electron transfer with translocation of ions across the membrane.</text>
</comment>
<dbReference type="Pfam" id="PF01512">
    <property type="entry name" value="Complex1_51K"/>
    <property type="match status" value="1"/>
</dbReference>
<keyword evidence="5 8" id="KW-0249">Electron transport</keyword>
<evidence type="ECO:0000313" key="11">
    <source>
        <dbReference type="Proteomes" id="UP000006622"/>
    </source>
</evidence>
<dbReference type="InterPro" id="IPR010208">
    <property type="entry name" value="Ion_transpt_RnfC/RsxC"/>
</dbReference>
<dbReference type="STRING" id="679901.Mzhil_0425"/>
<dbReference type="Pfam" id="PF10531">
    <property type="entry name" value="SLBB"/>
    <property type="match status" value="1"/>
</dbReference>
<evidence type="ECO:0000313" key="10">
    <source>
        <dbReference type="EMBL" id="AEH60300.1"/>
    </source>
</evidence>
<sequence length="462" mass="49991">MKENQLFKECYSLNEIEVLDKILEKVIIPLKQHDGVICDPVVSAGDRVLVGQKIGECSANYCSCVHSSVSGEVTSIAKVPHPGGNRVESVIIKPDENQESVDFVPAGALSPQGIISAIKEAGIVEHFGTPTHILLNTKKEIDTVVINATSSEWIQGKYDTPADYASQIISGLKLLMSAAEAPRGAIVVRKDDPETIEAFESATLDGNPVHVAPLIGKRRIDYYYEDLGTDIVVVSQDPMYGKSLLNLFTYNITGRKVPISCDPSEVGVAVCSVKTSKAVYDAVHDGIPVYETVVTVSGAVKSPKKIQVKIGTPLKDVIEACGGYSGEPGKLIVNGMITGIAQYTDEVPVTKTTISIYAQRKEEMVIDEARSCLHCARCVDACPVDLVPSRIAILADRGRFDECMDLYVMNCIECGRCAATCPSKLHILQLIRYAKASLKKVYPETIQESENMHSGCLLNGGQ</sequence>
<feature type="binding site" evidence="8">
    <location>
        <position position="421"/>
    </location>
    <ligand>
        <name>[4Fe-4S] cluster</name>
        <dbReference type="ChEBI" id="CHEBI:49883"/>
        <label>1</label>
    </ligand>
</feature>
<dbReference type="PANTHER" id="PTHR43034">
    <property type="entry name" value="ION-TRANSLOCATING OXIDOREDUCTASE COMPLEX SUBUNIT C"/>
    <property type="match status" value="1"/>
</dbReference>
<feature type="binding site" evidence="8">
    <location>
        <position position="375"/>
    </location>
    <ligand>
        <name>[4Fe-4S] cluster</name>
        <dbReference type="ChEBI" id="CHEBI:49883"/>
        <label>1</label>
    </ligand>
</feature>
<keyword evidence="7 8" id="KW-0411">Iron-sulfur</keyword>
<dbReference type="InterPro" id="IPR019554">
    <property type="entry name" value="Soluble_ligand-bd"/>
</dbReference>
<keyword evidence="6 8" id="KW-0408">Iron</keyword>
<dbReference type="Pfam" id="PF13375">
    <property type="entry name" value="RnfC_N"/>
    <property type="match status" value="1"/>
</dbReference>
<dbReference type="PROSITE" id="PS51379">
    <property type="entry name" value="4FE4S_FER_2"/>
    <property type="match status" value="2"/>
</dbReference>
<dbReference type="InterPro" id="IPR017896">
    <property type="entry name" value="4Fe4S_Fe-S-bd"/>
</dbReference>
<feature type="domain" description="4Fe-4S ferredoxin-type" evidence="9">
    <location>
        <begin position="362"/>
        <end position="392"/>
    </location>
</feature>
<evidence type="ECO:0000256" key="4">
    <source>
        <dbReference type="ARBA" id="ARBA00022737"/>
    </source>
</evidence>
<dbReference type="GO" id="GO:0005886">
    <property type="term" value="C:plasma membrane"/>
    <property type="evidence" value="ECO:0007669"/>
    <property type="project" value="UniProtKB-SubCell"/>
</dbReference>
<keyword evidence="2 8" id="KW-0004">4Fe-4S</keyword>
<dbReference type="KEGG" id="mzh:Mzhil_0425"/>
<dbReference type="InterPro" id="IPR049684">
    <property type="entry name" value="Ion_transpt_RnfC_Methano"/>
</dbReference>
<dbReference type="Proteomes" id="UP000006622">
    <property type="component" value="Chromosome"/>
</dbReference>
<protein>
    <recommendedName>
        <fullName evidence="8">Ion-translocating oxidoreductase complex subunit C</fullName>
        <ecNumber evidence="8">7.-.-.-</ecNumber>
    </recommendedName>
    <alternativeName>
        <fullName evidence="8">Rnf electron transport complex subunit C</fullName>
    </alternativeName>
</protein>
<keyword evidence="3 8" id="KW-0479">Metal-binding</keyword>
<dbReference type="PROSITE" id="PS00198">
    <property type="entry name" value="4FE4S_FER_1"/>
    <property type="match status" value="2"/>
</dbReference>
<feature type="binding site" evidence="8">
    <location>
        <position position="414"/>
    </location>
    <ligand>
        <name>[4Fe-4S] cluster</name>
        <dbReference type="ChEBI" id="CHEBI:49883"/>
        <label>2</label>
    </ligand>
</feature>
<dbReference type="SUPFAM" id="SSF142019">
    <property type="entry name" value="Nqo1 FMN-binding domain-like"/>
    <property type="match status" value="1"/>
</dbReference>
<keyword evidence="8" id="KW-0472">Membrane</keyword>
<evidence type="ECO:0000256" key="7">
    <source>
        <dbReference type="ARBA" id="ARBA00023014"/>
    </source>
</evidence>
<evidence type="ECO:0000256" key="2">
    <source>
        <dbReference type="ARBA" id="ARBA00022485"/>
    </source>
</evidence>
<keyword evidence="1 8" id="KW-0813">Transport</keyword>
<dbReference type="InterPro" id="IPR026902">
    <property type="entry name" value="RnfC_N"/>
</dbReference>
<dbReference type="AlphaFoldDB" id="F7XPN0"/>
<dbReference type="GO" id="GO:0046872">
    <property type="term" value="F:metal ion binding"/>
    <property type="evidence" value="ECO:0007669"/>
    <property type="project" value="UniProtKB-KW"/>
</dbReference>
<dbReference type="NCBIfam" id="TIGR01945">
    <property type="entry name" value="rnfC"/>
    <property type="match status" value="1"/>
</dbReference>
<dbReference type="EC" id="7.-.-.-" evidence="8"/>
<feature type="domain" description="4Fe-4S ferredoxin-type" evidence="9">
    <location>
        <begin position="402"/>
        <end position="433"/>
    </location>
</feature>
<proteinExistence type="inferred from homology"/>
<dbReference type="HAMAP" id="MF_00461">
    <property type="entry name" value="RsxC_RnfC"/>
    <property type="match status" value="1"/>
</dbReference>
<dbReference type="GO" id="GO:0009055">
    <property type="term" value="F:electron transfer activity"/>
    <property type="evidence" value="ECO:0007669"/>
    <property type="project" value="InterPro"/>
</dbReference>
<evidence type="ECO:0000256" key="5">
    <source>
        <dbReference type="ARBA" id="ARBA00022982"/>
    </source>
</evidence>
<dbReference type="Gene3D" id="3.30.70.20">
    <property type="match status" value="1"/>
</dbReference>
<comment type="subcellular location">
    <subcellularLocation>
        <location evidence="8">Cell membrane</location>
        <topology evidence="8">Peripheral membrane protein</topology>
    </subcellularLocation>
</comment>
<gene>
    <name evidence="8" type="primary">rnfC</name>
    <name evidence="10" type="ordered locus">Mzhil_0425</name>
</gene>
<dbReference type="GO" id="GO:0016491">
    <property type="term" value="F:oxidoreductase activity"/>
    <property type="evidence" value="ECO:0007669"/>
    <property type="project" value="UniProtKB-ARBA"/>
</dbReference>
<keyword evidence="8" id="KW-1003">Cell membrane</keyword>
<evidence type="ECO:0000256" key="3">
    <source>
        <dbReference type="ARBA" id="ARBA00022723"/>
    </source>
</evidence>
<comment type="subunit">
    <text evidence="8">The Rnf complex is probably composed of eight subunits, including RnfA, RnfB, RnfC, RnfD, RnfE and RnfG.</text>
</comment>
<organism evidence="10 11">
    <name type="scientific">Methanosalsum zhilinae (strain DSM 4017 / NBRC 107636 / OCM 62 / WeN5)</name>
    <name type="common">Methanohalophilus zhilinae</name>
    <dbReference type="NCBI Taxonomy" id="679901"/>
    <lineage>
        <taxon>Archaea</taxon>
        <taxon>Methanobacteriati</taxon>
        <taxon>Methanobacteriota</taxon>
        <taxon>Stenosarchaea group</taxon>
        <taxon>Methanomicrobia</taxon>
        <taxon>Methanosarcinales</taxon>
        <taxon>Methanosarcinaceae</taxon>
        <taxon>Methanosalsum</taxon>
    </lineage>
</organism>
<dbReference type="InterPro" id="IPR017900">
    <property type="entry name" value="4Fe4S_Fe_S_CS"/>
</dbReference>
<evidence type="ECO:0000256" key="1">
    <source>
        <dbReference type="ARBA" id="ARBA00022448"/>
    </source>
</evidence>
<dbReference type="HOGENOM" id="CLU_010808_6_0_2"/>
<dbReference type="PANTHER" id="PTHR43034:SF2">
    <property type="entry name" value="ION-TRANSLOCATING OXIDOREDUCTASE COMPLEX SUBUNIT C"/>
    <property type="match status" value="1"/>
</dbReference>
<dbReference type="NCBIfam" id="NF041837">
    <property type="entry name" value="rnfC_Methano"/>
    <property type="match status" value="1"/>
</dbReference>
<dbReference type="EMBL" id="CP002101">
    <property type="protein sequence ID" value="AEH60300.1"/>
    <property type="molecule type" value="Genomic_DNA"/>
</dbReference>
<dbReference type="SUPFAM" id="SSF46548">
    <property type="entry name" value="alpha-helical ferredoxin"/>
    <property type="match status" value="1"/>
</dbReference>
<dbReference type="GO" id="GO:0051539">
    <property type="term" value="F:4 iron, 4 sulfur cluster binding"/>
    <property type="evidence" value="ECO:0007669"/>
    <property type="project" value="UniProtKB-KW"/>
</dbReference>
<dbReference type="Pfam" id="PF13237">
    <property type="entry name" value="Fer4_10"/>
    <property type="match status" value="1"/>
</dbReference>
<comment type="similarity">
    <text evidence="8">Belongs to the 4Fe4S bacterial-type ferredoxin family. RnfC subfamily.</text>
</comment>
<feature type="binding site" evidence="8">
    <location>
        <position position="378"/>
    </location>
    <ligand>
        <name>[4Fe-4S] cluster</name>
        <dbReference type="ChEBI" id="CHEBI:49883"/>
        <label>1</label>
    </ligand>
</feature>
<dbReference type="GO" id="GO:0022900">
    <property type="term" value="P:electron transport chain"/>
    <property type="evidence" value="ECO:0007669"/>
    <property type="project" value="UniProtKB-UniRule"/>
</dbReference>
<reference evidence="10 11" key="1">
    <citation type="submission" date="2010-07" db="EMBL/GenBank/DDBJ databases">
        <title>The complete genome of Methanosalsum zhilinae DSM 4017.</title>
        <authorList>
            <consortium name="US DOE Joint Genome Institute (JGI-PGF)"/>
            <person name="Lucas S."/>
            <person name="Copeland A."/>
            <person name="Lapidus A."/>
            <person name="Glavina del Rio T."/>
            <person name="Dalin E."/>
            <person name="Tice H."/>
            <person name="Bruce D."/>
            <person name="Goodwin L."/>
            <person name="Pitluck S."/>
            <person name="Kyrpides N."/>
            <person name="Mavromatis K."/>
            <person name="Ovchinnikova G."/>
            <person name="Daligault H."/>
            <person name="Detter J.C."/>
            <person name="Han C."/>
            <person name="Tapia R."/>
            <person name="Larimer F."/>
            <person name="Land M."/>
            <person name="Hauser L."/>
            <person name="Markowitz V."/>
            <person name="Cheng J.-F."/>
            <person name="Hugenholtz P."/>
            <person name="Woyke T."/>
            <person name="Wu D."/>
            <person name="Spring S."/>
            <person name="Schueler E."/>
            <person name="Brambilla E."/>
            <person name="Klenk H.-P."/>
            <person name="Eisen J.A."/>
        </authorList>
    </citation>
    <scope>NUCLEOTIDE SEQUENCE [LARGE SCALE GENOMIC DNA]</scope>
    <source>
        <strain evidence="11">DSM 4017 / NBRC 107636 / OCM 62 / WeN5</strain>
    </source>
</reference>
<feature type="binding site" evidence="8">
    <location>
        <position position="417"/>
    </location>
    <ligand>
        <name>[4Fe-4S] cluster</name>
        <dbReference type="ChEBI" id="CHEBI:49883"/>
        <label>2</label>
    </ligand>
</feature>